<dbReference type="Proteomes" id="UP000503447">
    <property type="component" value="Chromosome"/>
</dbReference>
<sequence>MPLTQKRASRSGGTERDVRLREVLALHLHPRHGSAYWLRRQADLGWDVRDRVRTVADLARLGRMPVDALRRCPVRDFIPAAFHNVLSRFVTGETAGTSGQPCATAYRDDEFEAAFVTPFLRVAEATGFPSGVPWLWVGPSGPHIIGKVVRELARRTGSIDPFSVDFDPRWAKKLAAGSLARQRYLDHVTAQAIDTVRREDIGVLFTTPPALTALAEQMTARAREAIRGIHYGGMSLAPGAVNGFREAFPNAVHLAGYGNTLFGVVMEGADGHRLAMDYFPLGDRVLFDVVRDPDTWPPAPVPVGTRGRVMFHRLDESALLVNVVERDEAERIAPSAPARALGGTDDGLRDPAPPAALNAQLQHGLY</sequence>
<dbReference type="RefSeq" id="WP_171475864.1">
    <property type="nucleotide sequence ID" value="NZ_CP053452.2"/>
</dbReference>
<keyword evidence="3" id="KW-1185">Reference proteome</keyword>
<proteinExistence type="predicted"/>
<dbReference type="Gene3D" id="3.40.50.12780">
    <property type="entry name" value="N-terminal domain of ligase-like"/>
    <property type="match status" value="1"/>
</dbReference>
<reference evidence="3" key="1">
    <citation type="submission" date="2020-05" db="EMBL/GenBank/DDBJ databases">
        <title>Frigoriglobus tundricola gen. nov., sp. nov., a psychrotolerant cellulolytic planctomycete of the family Gemmataceae with two divergent copies of 16S rRNA gene.</title>
        <authorList>
            <person name="Kulichevskaya I.S."/>
            <person name="Ivanova A.A."/>
            <person name="Naumoff D.G."/>
            <person name="Beletsky A.V."/>
            <person name="Rijpstra W.I.C."/>
            <person name="Sinninghe Damste J.S."/>
            <person name="Mardanov A.V."/>
            <person name="Ravin N.V."/>
            <person name="Dedysh S.N."/>
        </authorList>
    </citation>
    <scope>NUCLEOTIDE SEQUENCE [LARGE SCALE GENOMIC DNA]</scope>
    <source>
        <strain evidence="3">PL17</strain>
    </source>
</reference>
<evidence type="ECO:0000313" key="2">
    <source>
        <dbReference type="EMBL" id="QJX01286.1"/>
    </source>
</evidence>
<evidence type="ECO:0000256" key="1">
    <source>
        <dbReference type="SAM" id="MobiDB-lite"/>
    </source>
</evidence>
<accession>A0A6M5Z5C1</accession>
<dbReference type="EMBL" id="CP053452">
    <property type="protein sequence ID" value="QJX01286.1"/>
    <property type="molecule type" value="Genomic_DNA"/>
</dbReference>
<gene>
    <name evidence="2" type="ORF">FTUN_8928</name>
</gene>
<organism evidence="2 3">
    <name type="scientific">Frigoriglobus tundricola</name>
    <dbReference type="NCBI Taxonomy" id="2774151"/>
    <lineage>
        <taxon>Bacteria</taxon>
        <taxon>Pseudomonadati</taxon>
        <taxon>Planctomycetota</taxon>
        <taxon>Planctomycetia</taxon>
        <taxon>Gemmatales</taxon>
        <taxon>Gemmataceae</taxon>
        <taxon>Frigoriglobus</taxon>
    </lineage>
</organism>
<protein>
    <submittedName>
        <fullName evidence="2">Uncharacterized protein</fullName>
    </submittedName>
</protein>
<dbReference type="InterPro" id="IPR042099">
    <property type="entry name" value="ANL_N_sf"/>
</dbReference>
<evidence type="ECO:0000313" key="3">
    <source>
        <dbReference type="Proteomes" id="UP000503447"/>
    </source>
</evidence>
<dbReference type="AlphaFoldDB" id="A0A6M5Z5C1"/>
<name>A0A6M5Z5C1_9BACT</name>
<dbReference type="KEGG" id="ftj:FTUN_8928"/>
<dbReference type="SUPFAM" id="SSF56801">
    <property type="entry name" value="Acetyl-CoA synthetase-like"/>
    <property type="match status" value="1"/>
</dbReference>
<feature type="region of interest" description="Disordered" evidence="1">
    <location>
        <begin position="335"/>
        <end position="366"/>
    </location>
</feature>